<evidence type="ECO:0000256" key="5">
    <source>
        <dbReference type="ARBA" id="ARBA00022692"/>
    </source>
</evidence>
<organism evidence="13">
    <name type="scientific">Allacma fusca</name>
    <dbReference type="NCBI Taxonomy" id="39272"/>
    <lineage>
        <taxon>Eukaryota</taxon>
        <taxon>Metazoa</taxon>
        <taxon>Ecdysozoa</taxon>
        <taxon>Arthropoda</taxon>
        <taxon>Hexapoda</taxon>
        <taxon>Collembola</taxon>
        <taxon>Symphypleona</taxon>
        <taxon>Sminthuridae</taxon>
        <taxon>Allacma</taxon>
    </lineage>
</organism>
<feature type="transmembrane region" description="Helical" evidence="12">
    <location>
        <begin position="193"/>
        <end position="219"/>
    </location>
</feature>
<dbReference type="NCBIfam" id="TIGR01131">
    <property type="entry name" value="ATP_synt_6_or_A"/>
    <property type="match status" value="1"/>
</dbReference>
<keyword evidence="10" id="KW-0066">ATP synthesis</keyword>
<keyword evidence="5 12" id="KW-0812">Transmembrane</keyword>
<keyword evidence="9 12" id="KW-0472">Membrane</keyword>
<evidence type="ECO:0000256" key="8">
    <source>
        <dbReference type="ARBA" id="ARBA00023065"/>
    </source>
</evidence>
<dbReference type="SUPFAM" id="SSF81336">
    <property type="entry name" value="F1F0 ATP synthase subunit A"/>
    <property type="match status" value="1"/>
</dbReference>
<keyword evidence="4" id="KW-0138">CF(0)</keyword>
<evidence type="ECO:0000256" key="11">
    <source>
        <dbReference type="RuleBase" id="RU004450"/>
    </source>
</evidence>
<dbReference type="PANTHER" id="PTHR11410:SF0">
    <property type="entry name" value="ATP SYNTHASE SUBUNIT A"/>
    <property type="match status" value="1"/>
</dbReference>
<geneLocation type="mitochondrion" evidence="13"/>
<dbReference type="PANTHER" id="PTHR11410">
    <property type="entry name" value="ATP SYNTHASE SUBUNIT A"/>
    <property type="match status" value="1"/>
</dbReference>
<evidence type="ECO:0000313" key="13">
    <source>
        <dbReference type="EMBL" id="QKX48638.1"/>
    </source>
</evidence>
<feature type="transmembrane region" description="Helical" evidence="12">
    <location>
        <begin position="71"/>
        <end position="93"/>
    </location>
</feature>
<keyword evidence="6" id="KW-0375">Hydrogen ion transport</keyword>
<name>A0A7D4XZN3_9HEXA</name>
<dbReference type="PROSITE" id="PS00449">
    <property type="entry name" value="ATPASE_A"/>
    <property type="match status" value="1"/>
</dbReference>
<dbReference type="Gene3D" id="1.20.120.220">
    <property type="entry name" value="ATP synthase, F0 complex, subunit A"/>
    <property type="match status" value="1"/>
</dbReference>
<reference evidence="13" key="1">
    <citation type="submission" date="2020-05" db="EMBL/GenBank/DDBJ databases">
        <title>The complete mitochondrial genome of the springtail Allacma fusca, the internal phylogenetic relationships and gene order of Symphypleona.</title>
        <authorList>
            <person name="Nardi F."/>
            <person name="Cucini C."/>
            <person name="Carapelli A."/>
        </authorList>
    </citation>
    <scope>NUCLEOTIDE SEQUENCE</scope>
</reference>
<evidence type="ECO:0000256" key="10">
    <source>
        <dbReference type="ARBA" id="ARBA00023310"/>
    </source>
</evidence>
<dbReference type="EMBL" id="MT547779">
    <property type="protein sequence ID" value="QKX48638.1"/>
    <property type="molecule type" value="Genomic_DNA"/>
</dbReference>
<comment type="similarity">
    <text evidence="2">Belongs to the ATPase A chain family.</text>
</comment>
<dbReference type="InterPro" id="IPR000568">
    <property type="entry name" value="ATP_synth_F0_asu"/>
</dbReference>
<protein>
    <recommendedName>
        <fullName evidence="11">ATP synthase subunit a</fullName>
    </recommendedName>
</protein>
<evidence type="ECO:0000256" key="2">
    <source>
        <dbReference type="ARBA" id="ARBA00006810"/>
    </source>
</evidence>
<accession>A0A7D4XZN3</accession>
<feature type="transmembrane region" description="Helical" evidence="12">
    <location>
        <begin position="157"/>
        <end position="181"/>
    </location>
</feature>
<dbReference type="InterPro" id="IPR023011">
    <property type="entry name" value="ATP_synth_F0_asu_AS"/>
</dbReference>
<keyword evidence="7 12" id="KW-1133">Transmembrane helix</keyword>
<dbReference type="Pfam" id="PF00119">
    <property type="entry name" value="ATP-synt_A"/>
    <property type="match status" value="1"/>
</dbReference>
<dbReference type="InterPro" id="IPR045083">
    <property type="entry name" value="ATP_synth_F0_asu_bact/mt"/>
</dbReference>
<feature type="transmembrane region" description="Helical" evidence="12">
    <location>
        <begin position="21"/>
        <end position="38"/>
    </location>
</feature>
<evidence type="ECO:0000256" key="7">
    <source>
        <dbReference type="ARBA" id="ARBA00022989"/>
    </source>
</evidence>
<dbReference type="GO" id="GO:0005743">
    <property type="term" value="C:mitochondrial inner membrane"/>
    <property type="evidence" value="ECO:0007669"/>
    <property type="project" value="UniProtKB-SubCell"/>
</dbReference>
<keyword evidence="8" id="KW-0406">Ion transport</keyword>
<dbReference type="InterPro" id="IPR035908">
    <property type="entry name" value="F0_ATP_A_sf"/>
</dbReference>
<evidence type="ECO:0000256" key="12">
    <source>
        <dbReference type="SAM" id="Phobius"/>
    </source>
</evidence>
<feature type="transmembrane region" description="Helical" evidence="12">
    <location>
        <begin position="100"/>
        <end position="119"/>
    </location>
</feature>
<dbReference type="GO" id="GO:0045259">
    <property type="term" value="C:proton-transporting ATP synthase complex"/>
    <property type="evidence" value="ECO:0007669"/>
    <property type="project" value="UniProtKB-KW"/>
</dbReference>
<evidence type="ECO:0000256" key="6">
    <source>
        <dbReference type="ARBA" id="ARBA00022781"/>
    </source>
</evidence>
<gene>
    <name evidence="13" type="primary">ATP6</name>
</gene>
<comment type="subcellular location">
    <subcellularLocation>
        <location evidence="1">Membrane</location>
        <topology evidence="1">Multi-pass membrane protein</topology>
    </subcellularLocation>
    <subcellularLocation>
        <location evidence="11">Mitochondrion inner membrane</location>
        <topology evidence="11">Multi-pass membrane protein</topology>
    </subcellularLocation>
</comment>
<evidence type="ECO:0000256" key="4">
    <source>
        <dbReference type="ARBA" id="ARBA00022547"/>
    </source>
</evidence>
<dbReference type="PRINTS" id="PR00123">
    <property type="entry name" value="ATPASEA"/>
</dbReference>
<dbReference type="AlphaFoldDB" id="A0A7D4XZN3"/>
<evidence type="ECO:0000256" key="1">
    <source>
        <dbReference type="ARBA" id="ARBA00004141"/>
    </source>
</evidence>
<proteinExistence type="inferred from homology"/>
<keyword evidence="3" id="KW-0813">Transport</keyword>
<evidence type="ECO:0000256" key="3">
    <source>
        <dbReference type="ARBA" id="ARBA00022448"/>
    </source>
</evidence>
<keyword evidence="13" id="KW-0496">Mitochondrion</keyword>
<evidence type="ECO:0000256" key="9">
    <source>
        <dbReference type="ARBA" id="ARBA00023136"/>
    </source>
</evidence>
<dbReference type="CDD" id="cd00310">
    <property type="entry name" value="ATP-synt_Fo_a_6"/>
    <property type="match status" value="1"/>
</dbReference>
<feature type="transmembrane region" description="Helical" evidence="12">
    <location>
        <begin position="125"/>
        <end position="145"/>
    </location>
</feature>
<dbReference type="GO" id="GO:0046933">
    <property type="term" value="F:proton-transporting ATP synthase activity, rotational mechanism"/>
    <property type="evidence" value="ECO:0007669"/>
    <property type="project" value="TreeGrafter"/>
</dbReference>
<sequence>MMTNLFSIFDPATSNSLSLNWTSMLMIMVMMYPMYWVIPNNLNMFLMKTMNILHKEIKMTLGKSSPLGTSIFMITLFMFIITNNSLGMLPYIFTASSHMSMTLAMALPLWISLMVFGWFNKTIDMLAHLVPQGTPTPLMMFMVLIETISNLIRPLTLAVRLTANMIAGHLLMTLVGSQAAVSTSISLMGVMNAFILLTVLEVAVTIIQAYVFVILMTLYMSEVHH</sequence>